<comment type="caution">
    <text evidence="1">The sequence shown here is derived from an EMBL/GenBank/DDBJ whole genome shotgun (WGS) entry which is preliminary data.</text>
</comment>
<reference evidence="1 2" key="1">
    <citation type="submission" date="2009-04" db="EMBL/GenBank/DDBJ databases">
        <authorList>
            <person name="Reysenbach A.-L."/>
            <person name="Heidelberg J.F."/>
            <person name="Nelson W.C."/>
        </authorList>
    </citation>
    <scope>NUCLEOTIDE SEQUENCE [LARGE SCALE GENOMIC DNA]</scope>
    <source>
        <strain evidence="1 2">SS-5</strain>
    </source>
</reference>
<proteinExistence type="predicted"/>
<accession>C4FJV5</accession>
<name>C4FJV5_9AQUI</name>
<keyword evidence="2" id="KW-1185">Reference proteome</keyword>
<organism evidence="1 2">
    <name type="scientific">Sulfurihydrogenibium yellowstonense SS-5</name>
    <dbReference type="NCBI Taxonomy" id="432331"/>
    <lineage>
        <taxon>Bacteria</taxon>
        <taxon>Pseudomonadati</taxon>
        <taxon>Aquificota</taxon>
        <taxon>Aquificia</taxon>
        <taxon>Aquificales</taxon>
        <taxon>Hydrogenothermaceae</taxon>
        <taxon>Sulfurihydrogenibium</taxon>
    </lineage>
</organism>
<evidence type="ECO:0000313" key="1">
    <source>
        <dbReference type="EMBL" id="EEP60647.1"/>
    </source>
</evidence>
<dbReference type="EMBL" id="ABZS01000069">
    <property type="protein sequence ID" value="EEP60647.1"/>
    <property type="molecule type" value="Genomic_DNA"/>
</dbReference>
<sequence>MNDKHQRKGSLVCHSAAGEKSHAFSFRIKKSKMRSFGLRPQGDTKR</sequence>
<dbReference type="AlphaFoldDB" id="C4FJV5"/>
<gene>
    <name evidence="1" type="ORF">SULYE_0855</name>
</gene>
<dbReference type="Proteomes" id="UP000005540">
    <property type="component" value="Unassembled WGS sequence"/>
</dbReference>
<protein>
    <submittedName>
        <fullName evidence="1">Uncharacterized protein</fullName>
    </submittedName>
</protein>
<evidence type="ECO:0000313" key="2">
    <source>
        <dbReference type="Proteomes" id="UP000005540"/>
    </source>
</evidence>